<dbReference type="Gene3D" id="3.40.50.620">
    <property type="entry name" value="HUPs"/>
    <property type="match status" value="1"/>
</dbReference>
<comment type="caution">
    <text evidence="9">The sequence shown here is derived from an EMBL/GenBank/DDBJ whole genome shotgun (WGS) entry which is preliminary data.</text>
</comment>
<dbReference type="SUPFAM" id="SSF52425">
    <property type="entry name" value="Cryptochrome/photolyase, N-terminal domain"/>
    <property type="match status" value="1"/>
</dbReference>
<dbReference type="InterPro" id="IPR014133">
    <property type="entry name" value="Cry_DASH"/>
</dbReference>
<feature type="binding site" evidence="6">
    <location>
        <begin position="381"/>
        <end position="383"/>
    </location>
    <ligand>
        <name>FAD</name>
        <dbReference type="ChEBI" id="CHEBI:57692"/>
    </ligand>
</feature>
<dbReference type="InterPro" id="IPR036134">
    <property type="entry name" value="Crypto/Photolyase_FAD-like_sf"/>
</dbReference>
<evidence type="ECO:0000256" key="6">
    <source>
        <dbReference type="PIRSR" id="PIRSR602081-1"/>
    </source>
</evidence>
<dbReference type="GO" id="GO:0003913">
    <property type="term" value="F:DNA photolyase activity"/>
    <property type="evidence" value="ECO:0007669"/>
    <property type="project" value="InterPro"/>
</dbReference>
<dbReference type="GO" id="GO:0003677">
    <property type="term" value="F:DNA binding"/>
    <property type="evidence" value="ECO:0007669"/>
    <property type="project" value="TreeGrafter"/>
</dbReference>
<dbReference type="PROSITE" id="PS51645">
    <property type="entry name" value="PHR_CRY_ALPHA_BETA"/>
    <property type="match status" value="1"/>
</dbReference>
<dbReference type="Gene3D" id="1.10.579.10">
    <property type="entry name" value="DNA Cyclobutane Dipyrimidine Photolyase, subunit A, domain 3"/>
    <property type="match status" value="1"/>
</dbReference>
<evidence type="ECO:0000256" key="3">
    <source>
        <dbReference type="ARBA" id="ARBA00022630"/>
    </source>
</evidence>
<evidence type="ECO:0000313" key="9">
    <source>
        <dbReference type="EMBL" id="RJG47924.1"/>
    </source>
</evidence>
<evidence type="ECO:0000256" key="7">
    <source>
        <dbReference type="RuleBase" id="RU367151"/>
    </source>
</evidence>
<keyword evidence="10" id="KW-1185">Reference proteome</keyword>
<evidence type="ECO:0000259" key="8">
    <source>
        <dbReference type="PROSITE" id="PS51645"/>
    </source>
</evidence>
<name>A0A418YFE8_9GAMM</name>
<gene>
    <name evidence="9" type="ORF">D1Z90_09425</name>
</gene>
<keyword evidence="3 6" id="KW-0285">Flavoprotein</keyword>
<accession>A0A418YFE8</accession>
<dbReference type="InterPro" id="IPR006050">
    <property type="entry name" value="DNA_photolyase_N"/>
</dbReference>
<evidence type="ECO:0000313" key="10">
    <source>
        <dbReference type="Proteomes" id="UP000283255"/>
    </source>
</evidence>
<reference evidence="9 10" key="2">
    <citation type="submission" date="2019-01" db="EMBL/GenBank/DDBJ databases">
        <title>Motilimonas pumilus sp. nov., isolated from the gut of sea cucumber (Apostichopus japonicus).</title>
        <authorList>
            <person name="Wang F.-Q."/>
            <person name="Ren L.-H."/>
            <person name="Lin Y.-W."/>
            <person name="Sun G.-H."/>
            <person name="Du Z.-J."/>
            <person name="Zhao J.-X."/>
            <person name="Liu X.-J."/>
            <person name="Liu L.-J."/>
        </authorList>
    </citation>
    <scope>NUCLEOTIDE SEQUENCE [LARGE SCALE GENOMIC DNA]</scope>
    <source>
        <strain evidence="9 10">PLHSC7-2</strain>
    </source>
</reference>
<dbReference type="InterPro" id="IPR014729">
    <property type="entry name" value="Rossmann-like_a/b/a_fold"/>
</dbReference>
<sequence length="458" mass="52846">MKKALYWFSNDLRLQDNRTLTTLLMQADKIAFVYVIDPRWFKPQNFHHKMVGNHRWRVICQSLLQLQYQLQQHGHQLTLVSGPAEQQIITLAREHEIDIIGHGEQVGVYEQQVWQTIIQALPQVECVSLWDSTLFASNQLNLTPDTLASFSKFRKLIEREPIAPHGPGKIHLDALPYPLTLVSEEEAQHAWTRLPNYGASQSEHSSLFQGGEMTAIAHLTQYFSSDAPQTYKQTRNALDGWQQSTKLSHFLSLGNVSARQVWQELKLYEEQYGANESTYWIGFELWWREYFQWLALQLDWRLFSFQGRAQQPPLTSYFAERFKKWCHGTTPYPLVNACMRELNSTGYMSNRGRQLVASCLVNEMGIDWRFGAAYFQQQLGDHDVAANWGNWQYIAGVGADPRGGRHFNLDKQTQMFDPEGHFIAKWQGDNTTLALDSVDAADWPRDDPQGSAKNRDCS</sequence>
<dbReference type="InterPro" id="IPR036155">
    <property type="entry name" value="Crypto/Photolyase_N_sf"/>
</dbReference>
<protein>
    <recommendedName>
        <fullName evidence="2 7">Cryptochrome DASH</fullName>
    </recommendedName>
</protein>
<comment type="cofactor">
    <cofactor evidence="6 7">
        <name>FAD</name>
        <dbReference type="ChEBI" id="CHEBI:57692"/>
    </cofactor>
    <text evidence="6 7">Binds 1 FAD per subunit.</text>
</comment>
<evidence type="ECO:0000256" key="2">
    <source>
        <dbReference type="ARBA" id="ARBA00017881"/>
    </source>
</evidence>
<dbReference type="PANTHER" id="PTHR11455:SF22">
    <property type="entry name" value="CRYPTOCHROME DASH"/>
    <property type="match status" value="1"/>
</dbReference>
<dbReference type="Gene3D" id="1.25.40.80">
    <property type="match status" value="1"/>
</dbReference>
<reference evidence="9 10" key="1">
    <citation type="submission" date="2018-09" db="EMBL/GenBank/DDBJ databases">
        <authorList>
            <person name="Wang F."/>
        </authorList>
    </citation>
    <scope>NUCLEOTIDE SEQUENCE [LARGE SCALE GENOMIC DNA]</scope>
    <source>
        <strain evidence="9 10">PLHSC7-2</strain>
    </source>
</reference>
<comment type="function">
    <text evidence="7">May have a photoreceptor function.</text>
</comment>
<keyword evidence="5 7" id="KW-0157">Chromophore</keyword>
<dbReference type="EMBL" id="QZCH01000010">
    <property type="protein sequence ID" value="RJG47924.1"/>
    <property type="molecule type" value="Genomic_DNA"/>
</dbReference>
<dbReference type="Pfam" id="PF03441">
    <property type="entry name" value="FAD_binding_7"/>
    <property type="match status" value="1"/>
</dbReference>
<evidence type="ECO:0000256" key="5">
    <source>
        <dbReference type="ARBA" id="ARBA00022991"/>
    </source>
</evidence>
<evidence type="ECO:0000256" key="4">
    <source>
        <dbReference type="ARBA" id="ARBA00022827"/>
    </source>
</evidence>
<dbReference type="Proteomes" id="UP000283255">
    <property type="component" value="Unassembled WGS sequence"/>
</dbReference>
<dbReference type="AlphaFoldDB" id="A0A418YFE8"/>
<dbReference type="Pfam" id="PF00875">
    <property type="entry name" value="DNA_photolyase"/>
    <property type="match status" value="1"/>
</dbReference>
<feature type="binding site" evidence="6">
    <location>
        <begin position="244"/>
        <end position="248"/>
    </location>
    <ligand>
        <name>FAD</name>
        <dbReference type="ChEBI" id="CHEBI:57692"/>
    </ligand>
</feature>
<proteinExistence type="inferred from homology"/>
<dbReference type="GO" id="GO:0000719">
    <property type="term" value="P:photoreactive repair"/>
    <property type="evidence" value="ECO:0007669"/>
    <property type="project" value="TreeGrafter"/>
</dbReference>
<dbReference type="OrthoDB" id="9772484at2"/>
<organism evidence="9 10">
    <name type="scientific">Motilimonas pumila</name>
    <dbReference type="NCBI Taxonomy" id="2303987"/>
    <lineage>
        <taxon>Bacteria</taxon>
        <taxon>Pseudomonadati</taxon>
        <taxon>Pseudomonadota</taxon>
        <taxon>Gammaproteobacteria</taxon>
        <taxon>Alteromonadales</taxon>
        <taxon>Alteromonadales genera incertae sedis</taxon>
        <taxon>Motilimonas</taxon>
    </lineage>
</organism>
<dbReference type="RefSeq" id="WP_119910507.1">
    <property type="nucleotide sequence ID" value="NZ_QZCH01000010.1"/>
</dbReference>
<dbReference type="PRINTS" id="PR00147">
    <property type="entry name" value="DNAPHOTLYASE"/>
</dbReference>
<dbReference type="NCBIfam" id="TIGR02765">
    <property type="entry name" value="crypto_DASH"/>
    <property type="match status" value="1"/>
</dbReference>
<dbReference type="GO" id="GO:0071949">
    <property type="term" value="F:FAD binding"/>
    <property type="evidence" value="ECO:0007669"/>
    <property type="project" value="TreeGrafter"/>
</dbReference>
<dbReference type="InterPro" id="IPR005101">
    <property type="entry name" value="Cryptochr/Photolyase_FAD-bd"/>
</dbReference>
<dbReference type="SUPFAM" id="SSF48173">
    <property type="entry name" value="Cryptochrome/photolyase FAD-binding domain"/>
    <property type="match status" value="1"/>
</dbReference>
<feature type="domain" description="Photolyase/cryptochrome alpha/beta" evidence="8">
    <location>
        <begin position="2"/>
        <end position="134"/>
    </location>
</feature>
<feature type="binding site" evidence="6">
    <location>
        <position position="231"/>
    </location>
    <ligand>
        <name>FAD</name>
        <dbReference type="ChEBI" id="CHEBI:57692"/>
    </ligand>
</feature>
<keyword evidence="4 6" id="KW-0274">FAD</keyword>
<dbReference type="InterPro" id="IPR002081">
    <property type="entry name" value="Cryptochrome/DNA_photolyase_1"/>
</dbReference>
<evidence type="ECO:0000256" key="1">
    <source>
        <dbReference type="ARBA" id="ARBA00005862"/>
    </source>
</evidence>
<dbReference type="PANTHER" id="PTHR11455">
    <property type="entry name" value="CRYPTOCHROME"/>
    <property type="match status" value="1"/>
</dbReference>
<comment type="similarity">
    <text evidence="1 7">Belongs to the DNA photolyase class-1 family.</text>
</comment>
<comment type="cofactor">
    <cofactor evidence="7">
        <name>(6R)-5,10-methylene-5,6,7,8-tetrahydrofolate</name>
        <dbReference type="ChEBI" id="CHEBI:15636"/>
    </cofactor>
    <text evidence="7">Binds 1 5,10-methenyltetrahydrofolate (MTHF) per subunit.</text>
</comment>